<accession>C5LYY6</accession>
<proteinExistence type="predicted"/>
<sequence length="83" mass="9454">SHAYASWAPPGCHPVLPLTTVPPKQFFSTLQLDGPFRLLSLYDSRQCRAGTRDSLRNTVQTVCYEFEIHVSTYCRKEIINRPA</sequence>
<feature type="non-terminal residue" evidence="1">
    <location>
        <position position="1"/>
    </location>
</feature>
<dbReference type="InParanoid" id="C5LYY6"/>
<reference evidence="1 2" key="1">
    <citation type="submission" date="2008-07" db="EMBL/GenBank/DDBJ databases">
        <authorList>
            <person name="El-Sayed N."/>
            <person name="Caler E."/>
            <person name="Inman J."/>
            <person name="Amedeo P."/>
            <person name="Hass B."/>
            <person name="Wortman J."/>
        </authorList>
    </citation>
    <scope>NUCLEOTIDE SEQUENCE [LARGE SCALE GENOMIC DNA]</scope>
    <source>
        <strain evidence="2">ATCC 50983 / TXsc</strain>
    </source>
</reference>
<gene>
    <name evidence="1" type="ORF">Pmar_PMAR016068</name>
</gene>
<evidence type="ECO:0000313" key="2">
    <source>
        <dbReference type="Proteomes" id="UP000007800"/>
    </source>
</evidence>
<dbReference type="Proteomes" id="UP000007800">
    <property type="component" value="Unassembled WGS sequence"/>
</dbReference>
<keyword evidence="2" id="KW-1185">Reference proteome</keyword>
<name>C5LYY6_PERM5</name>
<protein>
    <submittedName>
        <fullName evidence="1">Uncharacterized protein</fullName>
    </submittedName>
</protein>
<dbReference type="AlphaFoldDB" id="C5LYY6"/>
<dbReference type="GeneID" id="9037905"/>
<organism evidence="2">
    <name type="scientific">Perkinsus marinus (strain ATCC 50983 / TXsc)</name>
    <dbReference type="NCBI Taxonomy" id="423536"/>
    <lineage>
        <taxon>Eukaryota</taxon>
        <taxon>Sar</taxon>
        <taxon>Alveolata</taxon>
        <taxon>Perkinsozoa</taxon>
        <taxon>Perkinsea</taxon>
        <taxon>Perkinsida</taxon>
        <taxon>Perkinsidae</taxon>
        <taxon>Perkinsus</taxon>
    </lineage>
</organism>
<evidence type="ECO:0000313" key="1">
    <source>
        <dbReference type="EMBL" id="EEQ97995.1"/>
    </source>
</evidence>
<dbReference type="EMBL" id="GG686838">
    <property type="protein sequence ID" value="EEQ97995.1"/>
    <property type="molecule type" value="Genomic_DNA"/>
</dbReference>
<dbReference type="RefSeq" id="XP_002765278.1">
    <property type="nucleotide sequence ID" value="XM_002765232.1"/>
</dbReference>